<evidence type="ECO:0000313" key="2">
    <source>
        <dbReference type="EMBL" id="MBD2862086.1"/>
    </source>
</evidence>
<organism evidence="2 3">
    <name type="scientific">Paenibacillus oceani</name>
    <dbReference type="NCBI Taxonomy" id="2772510"/>
    <lineage>
        <taxon>Bacteria</taxon>
        <taxon>Bacillati</taxon>
        <taxon>Bacillota</taxon>
        <taxon>Bacilli</taxon>
        <taxon>Bacillales</taxon>
        <taxon>Paenibacillaceae</taxon>
        <taxon>Paenibacillus</taxon>
    </lineage>
</organism>
<name>A0A927C9A2_9BACL</name>
<dbReference type="InterPro" id="IPR000551">
    <property type="entry name" value="MerR-type_HTH_dom"/>
</dbReference>
<dbReference type="SUPFAM" id="SSF46955">
    <property type="entry name" value="Putative DNA-binding domain"/>
    <property type="match status" value="1"/>
</dbReference>
<feature type="domain" description="HTH merR-type" evidence="1">
    <location>
        <begin position="1"/>
        <end position="25"/>
    </location>
</feature>
<dbReference type="GO" id="GO:0006355">
    <property type="term" value="P:regulation of DNA-templated transcription"/>
    <property type="evidence" value="ECO:0007669"/>
    <property type="project" value="InterPro"/>
</dbReference>
<evidence type="ECO:0000259" key="1">
    <source>
        <dbReference type="PROSITE" id="PS50937"/>
    </source>
</evidence>
<comment type="caution">
    <text evidence="2">The sequence shown here is derived from an EMBL/GenBank/DDBJ whole genome shotgun (WGS) entry which is preliminary data.</text>
</comment>
<dbReference type="NCBIfam" id="TIGR01764">
    <property type="entry name" value="excise"/>
    <property type="match status" value="1"/>
</dbReference>
<dbReference type="InterPro" id="IPR010093">
    <property type="entry name" value="SinI_DNA-bd"/>
</dbReference>
<reference evidence="2" key="1">
    <citation type="submission" date="2020-09" db="EMBL/GenBank/DDBJ databases">
        <title>A novel bacterium of genus Paenibacillus, isolated from South China Sea.</title>
        <authorList>
            <person name="Huang H."/>
            <person name="Mo K."/>
            <person name="Hu Y."/>
        </authorList>
    </citation>
    <scope>NUCLEOTIDE SEQUENCE</scope>
    <source>
        <strain evidence="2">IB182363</strain>
    </source>
</reference>
<proteinExistence type="predicted"/>
<dbReference type="InterPro" id="IPR041657">
    <property type="entry name" value="HTH_17"/>
</dbReference>
<keyword evidence="3" id="KW-1185">Reference proteome</keyword>
<dbReference type="PROSITE" id="PS50937">
    <property type="entry name" value="HTH_MERR_2"/>
    <property type="match status" value="1"/>
</dbReference>
<dbReference type="InterPro" id="IPR009061">
    <property type="entry name" value="DNA-bd_dom_put_sf"/>
</dbReference>
<dbReference type="RefSeq" id="WP_190926656.1">
    <property type="nucleotide sequence ID" value="NZ_JACXJA010000008.1"/>
</dbReference>
<gene>
    <name evidence="2" type="ORF">IDH45_08840</name>
</gene>
<dbReference type="GO" id="GO:0003677">
    <property type="term" value="F:DNA binding"/>
    <property type="evidence" value="ECO:0007669"/>
    <property type="project" value="InterPro"/>
</dbReference>
<protein>
    <submittedName>
        <fullName evidence="2">Helix-turn-helix domain-containing protein</fullName>
    </submittedName>
</protein>
<evidence type="ECO:0000313" key="3">
    <source>
        <dbReference type="Proteomes" id="UP000639396"/>
    </source>
</evidence>
<dbReference type="Gene3D" id="1.10.1660.10">
    <property type="match status" value="1"/>
</dbReference>
<dbReference type="Pfam" id="PF12728">
    <property type="entry name" value="HTH_17"/>
    <property type="match status" value="1"/>
</dbReference>
<sequence>MYTVEEVAKLLDMHPRTIRRYIREGKLSAGKVGGEWRIREEELEMFTGQAVKVIHESAKRDIESFLSEHQPGEGEKYQVCSVIDCSIRQDEAARIAQQLIVFMNEDNPARGKAKFQYFYLEEEKKSRFVLWGKPSFVGRLLTAIGEMAEK</sequence>
<dbReference type="Proteomes" id="UP000639396">
    <property type="component" value="Unassembled WGS sequence"/>
</dbReference>
<dbReference type="EMBL" id="JACXJA010000008">
    <property type="protein sequence ID" value="MBD2862086.1"/>
    <property type="molecule type" value="Genomic_DNA"/>
</dbReference>
<accession>A0A927C9A2</accession>
<dbReference type="AlphaFoldDB" id="A0A927C9A2"/>